<dbReference type="Proteomes" id="UP000385207">
    <property type="component" value="Unassembled WGS sequence"/>
</dbReference>
<dbReference type="RefSeq" id="WP_150748337.1">
    <property type="nucleotide sequence ID" value="NZ_CABVHE010000074.1"/>
</dbReference>
<name>A0A5E7MIX0_PSEFL</name>
<proteinExistence type="predicted"/>
<protein>
    <submittedName>
        <fullName evidence="1">Uncharacterized protein</fullName>
    </submittedName>
</protein>
<gene>
    <name evidence="1" type="ORF">PS862_04035</name>
</gene>
<evidence type="ECO:0000313" key="2">
    <source>
        <dbReference type="Proteomes" id="UP000385207"/>
    </source>
</evidence>
<organism evidence="1 2">
    <name type="scientific">Pseudomonas fluorescens</name>
    <dbReference type="NCBI Taxonomy" id="294"/>
    <lineage>
        <taxon>Bacteria</taxon>
        <taxon>Pseudomonadati</taxon>
        <taxon>Pseudomonadota</taxon>
        <taxon>Gammaproteobacteria</taxon>
        <taxon>Pseudomonadales</taxon>
        <taxon>Pseudomonadaceae</taxon>
        <taxon>Pseudomonas</taxon>
    </lineage>
</organism>
<accession>A0A5E7MIX0</accession>
<reference evidence="1 2" key="1">
    <citation type="submission" date="2019-09" db="EMBL/GenBank/DDBJ databases">
        <authorList>
            <person name="Chandra G."/>
            <person name="Truman W A."/>
        </authorList>
    </citation>
    <scope>NUCLEOTIDE SEQUENCE [LARGE SCALE GENOMIC DNA]</scope>
    <source>
        <strain evidence="1">PS862</strain>
    </source>
</reference>
<dbReference type="AlphaFoldDB" id="A0A5E7MIX0"/>
<evidence type="ECO:0000313" key="1">
    <source>
        <dbReference type="EMBL" id="VVP24619.1"/>
    </source>
</evidence>
<dbReference type="OrthoDB" id="7008993at2"/>
<dbReference type="EMBL" id="CABVII010000019">
    <property type="protein sequence ID" value="VVP24619.1"/>
    <property type="molecule type" value="Genomic_DNA"/>
</dbReference>
<sequence>MSNESLKSLLGHGVKIVGAGVGAVVQGLISPSDSMAGAVIGATLGQGCANVLDDVAERLMSMKEKERVGGVAAIAISEIKERLLWKEPRSDGFFDKSENGPSPAEEVFEGVLLAAKQEHEQQKLPYLANFYSGLVFYPSVSKAQANFLLSLAESMTYRQFVILSLVEQINSFKTRDRPWQVREPMHPNSHSISMEALVLYQQQLIVSYNVNAGRGDNVYEPGLVIPARSMISGPGVTLCYLMGLHKIPKQELEVLASEW</sequence>